<feature type="region of interest" description="Disordered" evidence="1">
    <location>
        <begin position="98"/>
        <end position="126"/>
    </location>
</feature>
<evidence type="ECO:0000313" key="2">
    <source>
        <dbReference type="EMBL" id="KKM21725.1"/>
    </source>
</evidence>
<protein>
    <submittedName>
        <fullName evidence="2">Uncharacterized protein</fullName>
    </submittedName>
</protein>
<name>A0A0F9L1Z6_9ZZZZ</name>
<dbReference type="AlphaFoldDB" id="A0A0F9L1Z6"/>
<dbReference type="EMBL" id="LAZR01013492">
    <property type="protein sequence ID" value="KKM21725.1"/>
    <property type="molecule type" value="Genomic_DNA"/>
</dbReference>
<accession>A0A0F9L1Z6</accession>
<sequence length="126" mass="13734">MNKSDRAALKAADPTLLDALDQRRWFGGVKQSALAHRAIVLAAQALADLTEATGLLYDYVRVYPRNSGRAHRFLHGLSDRRCTCSGPSMPCGSKCKYPYADGSRPPRRAASNSEPVTRGTTEGGRR</sequence>
<reference evidence="2" key="1">
    <citation type="journal article" date="2015" name="Nature">
        <title>Complex archaea that bridge the gap between prokaryotes and eukaryotes.</title>
        <authorList>
            <person name="Spang A."/>
            <person name="Saw J.H."/>
            <person name="Jorgensen S.L."/>
            <person name="Zaremba-Niedzwiedzka K."/>
            <person name="Martijn J."/>
            <person name="Lind A.E."/>
            <person name="van Eijk R."/>
            <person name="Schleper C."/>
            <person name="Guy L."/>
            <person name="Ettema T.J."/>
        </authorList>
    </citation>
    <scope>NUCLEOTIDE SEQUENCE</scope>
</reference>
<feature type="compositionally biased region" description="Polar residues" evidence="1">
    <location>
        <begin position="110"/>
        <end position="120"/>
    </location>
</feature>
<organism evidence="2">
    <name type="scientific">marine sediment metagenome</name>
    <dbReference type="NCBI Taxonomy" id="412755"/>
    <lineage>
        <taxon>unclassified sequences</taxon>
        <taxon>metagenomes</taxon>
        <taxon>ecological metagenomes</taxon>
    </lineage>
</organism>
<comment type="caution">
    <text evidence="2">The sequence shown here is derived from an EMBL/GenBank/DDBJ whole genome shotgun (WGS) entry which is preliminary data.</text>
</comment>
<proteinExistence type="predicted"/>
<gene>
    <name evidence="2" type="ORF">LCGC14_1632520</name>
</gene>
<evidence type="ECO:0000256" key="1">
    <source>
        <dbReference type="SAM" id="MobiDB-lite"/>
    </source>
</evidence>